<dbReference type="PANTHER" id="PTHR12756">
    <property type="entry name" value="CYTOSOLIC CARBOXYPEPTIDASE"/>
    <property type="match status" value="1"/>
</dbReference>
<dbReference type="GO" id="GO:0006508">
    <property type="term" value="P:proteolysis"/>
    <property type="evidence" value="ECO:0007669"/>
    <property type="project" value="InterPro"/>
</dbReference>
<evidence type="ECO:0000256" key="2">
    <source>
        <dbReference type="ARBA" id="ARBA00005988"/>
    </source>
</evidence>
<dbReference type="PANTHER" id="PTHR12756:SF11">
    <property type="entry name" value="CYTOSOLIC CARBOXYPEPTIDASE 1"/>
    <property type="match status" value="1"/>
</dbReference>
<evidence type="ECO:0000259" key="4">
    <source>
        <dbReference type="PROSITE" id="PS52035"/>
    </source>
</evidence>
<dbReference type="InterPro" id="IPR050821">
    <property type="entry name" value="Cytosolic_carboxypeptidase"/>
</dbReference>
<keyword evidence="5" id="KW-0378">Hydrolase</keyword>
<comment type="cofactor">
    <cofactor evidence="1">
        <name>Zn(2+)</name>
        <dbReference type="ChEBI" id="CHEBI:29105"/>
    </cofactor>
</comment>
<reference evidence="6" key="2">
    <citation type="journal article" date="2016" name="Sci. Rep.">
        <title>Dictyocaulus viviparus genome, variome and transcriptome elucidate lungworm biology and support future intervention.</title>
        <authorList>
            <person name="McNulty S.N."/>
            <person name="Strube C."/>
            <person name="Rosa B.A."/>
            <person name="Martin J.C."/>
            <person name="Tyagi R."/>
            <person name="Choi Y.J."/>
            <person name="Wang Q."/>
            <person name="Hallsworth Pepin K."/>
            <person name="Zhang X."/>
            <person name="Ozersky P."/>
            <person name="Wilson R.K."/>
            <person name="Sternberg P.W."/>
            <person name="Gasser R.B."/>
            <person name="Mitreva M."/>
        </authorList>
    </citation>
    <scope>NUCLEOTIDE SEQUENCE [LARGE SCALE GENOMIC DNA]</scope>
    <source>
        <strain evidence="6">HannoverDv2000</strain>
    </source>
</reference>
<name>A0A0D8Y8B9_DICVI</name>
<evidence type="ECO:0000256" key="1">
    <source>
        <dbReference type="ARBA" id="ARBA00001947"/>
    </source>
</evidence>
<evidence type="ECO:0000313" key="5">
    <source>
        <dbReference type="EMBL" id="KJH52980.1"/>
    </source>
</evidence>
<sequence>MYYRSYHELLDTCSGETSQASIDGQSNEYLEESSDDQDEVLPKFDEDCGPIVNKNVQGTNSLKVDVVHSRLRISDLQSYGCYFDEYEHGAEAKHYKRELTSYSESFQQNMLATRSVIPFIKVAFPESQNPDIESIRQRHYEGVTSMRDVVAHEIARANGCAEFQSRVVFNLDAFVVDLNSSKPPSLPLTCNDCSRIGQLDSKYDHLLFESRFESGNLRRATQIGPNYYELILSPDINQRKQHYQWFYFEVSNIINDVVYTFEIVNCLKPTSMYNKGMQPVMYSVGDAITGHPGWVRVGESLSYYRNLYTSGDCCETDENTPKKRYVSTPSSYYYRMLSIVMKYVHTTIARCLSQIPDNLYYSNRVIGESLGGNPVNLLTITASCSTSDIISKDCIFLSSRVHPGESNASWMMHGILETLLMSSEPLVEEMRQKFVFKIVPILNPDGVVNGSHRCSLSGNDLNRVWDRPDRTIHPEVYHTKAVIQYMCDMLKRPPFIFVDLHGHSRRANVFMFGNDPKESWRAEDKTLPHNYDFMKLPEVLEKVCCISLFPTYKLTDNIQ</sequence>
<dbReference type="SUPFAM" id="SSF53187">
    <property type="entry name" value="Zn-dependent exopeptidases"/>
    <property type="match status" value="1"/>
</dbReference>
<dbReference type="InterPro" id="IPR040626">
    <property type="entry name" value="Pepdidase_M14_N"/>
</dbReference>
<dbReference type="Pfam" id="PF18027">
    <property type="entry name" value="Pepdidase_M14_N"/>
    <property type="match status" value="1"/>
</dbReference>
<gene>
    <name evidence="5" type="ORF">DICVIV_00849</name>
</gene>
<protein>
    <submittedName>
        <fullName evidence="5">Zinc carboxypeptidase</fullName>
    </submittedName>
</protein>
<dbReference type="Pfam" id="PF00246">
    <property type="entry name" value="Peptidase_M14"/>
    <property type="match status" value="1"/>
</dbReference>
<dbReference type="EMBL" id="KN716157">
    <property type="protein sequence ID" value="KJH52980.1"/>
    <property type="molecule type" value="Genomic_DNA"/>
</dbReference>
<proteinExistence type="inferred from homology"/>
<keyword evidence="5" id="KW-0121">Carboxypeptidase</keyword>
<dbReference type="PROSITE" id="PS52035">
    <property type="entry name" value="PEPTIDASE_M14"/>
    <property type="match status" value="1"/>
</dbReference>
<dbReference type="GO" id="GO:0008270">
    <property type="term" value="F:zinc ion binding"/>
    <property type="evidence" value="ECO:0007669"/>
    <property type="project" value="InterPro"/>
</dbReference>
<reference evidence="5 6" key="1">
    <citation type="submission" date="2013-11" db="EMBL/GenBank/DDBJ databases">
        <title>Draft genome of the bovine lungworm Dictyocaulus viviparus.</title>
        <authorList>
            <person name="Mitreva M."/>
        </authorList>
    </citation>
    <scope>NUCLEOTIDE SEQUENCE [LARGE SCALE GENOMIC DNA]</scope>
    <source>
        <strain evidence="5 6">HannoverDv2000</strain>
    </source>
</reference>
<comment type="similarity">
    <text evidence="2 3">Belongs to the peptidase M14 family.</text>
</comment>
<keyword evidence="6" id="KW-1185">Reference proteome</keyword>
<dbReference type="InterPro" id="IPR000834">
    <property type="entry name" value="Peptidase_M14"/>
</dbReference>
<dbReference type="AlphaFoldDB" id="A0A0D8Y8B9"/>
<dbReference type="Gene3D" id="2.60.40.3120">
    <property type="match status" value="1"/>
</dbReference>
<dbReference type="GO" id="GO:0004181">
    <property type="term" value="F:metallocarboxypeptidase activity"/>
    <property type="evidence" value="ECO:0007669"/>
    <property type="project" value="InterPro"/>
</dbReference>
<organism evidence="5 6">
    <name type="scientific">Dictyocaulus viviparus</name>
    <name type="common">Bovine lungworm</name>
    <dbReference type="NCBI Taxonomy" id="29172"/>
    <lineage>
        <taxon>Eukaryota</taxon>
        <taxon>Metazoa</taxon>
        <taxon>Ecdysozoa</taxon>
        <taxon>Nematoda</taxon>
        <taxon>Chromadorea</taxon>
        <taxon>Rhabditida</taxon>
        <taxon>Rhabditina</taxon>
        <taxon>Rhabditomorpha</taxon>
        <taxon>Strongyloidea</taxon>
        <taxon>Metastrongylidae</taxon>
        <taxon>Dictyocaulus</taxon>
    </lineage>
</organism>
<dbReference type="Proteomes" id="UP000053766">
    <property type="component" value="Unassembled WGS sequence"/>
</dbReference>
<keyword evidence="5" id="KW-0645">Protease</keyword>
<evidence type="ECO:0000313" key="6">
    <source>
        <dbReference type="Proteomes" id="UP000053766"/>
    </source>
</evidence>
<comment type="caution">
    <text evidence="3">Lacks conserved residue(s) required for the propagation of feature annotation.</text>
</comment>
<dbReference type="STRING" id="29172.A0A0D8Y8B9"/>
<evidence type="ECO:0000256" key="3">
    <source>
        <dbReference type="PROSITE-ProRule" id="PRU01379"/>
    </source>
</evidence>
<feature type="domain" description="Peptidase M14" evidence="4">
    <location>
        <begin position="332"/>
        <end position="559"/>
    </location>
</feature>
<dbReference type="Gene3D" id="3.40.630.10">
    <property type="entry name" value="Zn peptidases"/>
    <property type="match status" value="1"/>
</dbReference>
<accession>A0A0D8Y8B9</accession>
<dbReference type="OrthoDB" id="10253041at2759"/>